<feature type="domain" description="Protein kinase" evidence="1">
    <location>
        <begin position="134"/>
        <end position="386"/>
    </location>
</feature>
<evidence type="ECO:0000259" key="1">
    <source>
        <dbReference type="PROSITE" id="PS50011"/>
    </source>
</evidence>
<dbReference type="VEuPathDB" id="FungiDB:FUN_017612"/>
<dbReference type="SUPFAM" id="SSF56112">
    <property type="entry name" value="Protein kinase-like (PK-like)"/>
    <property type="match status" value="1"/>
</dbReference>
<dbReference type="VEuPathDB" id="FungiDB:RhiirA1_384802"/>
<comment type="caution">
    <text evidence="2">The sequence shown here is derived from an EMBL/GenBank/DDBJ whole genome shotgun (WGS) entry which is preliminary data.</text>
</comment>
<dbReference type="GO" id="GO:0004674">
    <property type="term" value="F:protein serine/threonine kinase activity"/>
    <property type="evidence" value="ECO:0007669"/>
    <property type="project" value="TreeGrafter"/>
</dbReference>
<proteinExistence type="predicted"/>
<dbReference type="PANTHER" id="PTHR44329:SF293">
    <property type="entry name" value="MITOGEN-ACTIVATED PROTEIN KINASE KINASE KINASE"/>
    <property type="match status" value="1"/>
</dbReference>
<dbReference type="Proteomes" id="UP000232722">
    <property type="component" value="Unassembled WGS sequence"/>
</dbReference>
<keyword evidence="2" id="KW-0418">Kinase</keyword>
<dbReference type="Gene3D" id="3.30.200.20">
    <property type="entry name" value="Phosphorylase Kinase, domain 1"/>
    <property type="match status" value="1"/>
</dbReference>
<dbReference type="InterPro" id="IPR051681">
    <property type="entry name" value="Ser/Thr_Kinases-Pseudokinases"/>
</dbReference>
<dbReference type="VEuPathDB" id="FungiDB:RhiirFUN_000808"/>
<evidence type="ECO:0000313" key="3">
    <source>
        <dbReference type="Proteomes" id="UP000232722"/>
    </source>
</evidence>
<dbReference type="InterPro" id="IPR011009">
    <property type="entry name" value="Kinase-like_dom_sf"/>
</dbReference>
<sequence length="464" mass="54344">MANIRREAVNAAYDKAYALINNDDMHKRFKEIKEFVNNDETLSKEEKLEVIKRFDGDYDYFKVVKNDGIKRDCENCKEKCLATLYCENCVRKYLKSEFSNWTSENKIIDSLIQKCQQESLIPYMIFEWIPYDRLKNIKFLVKGGYSDIYTADWEDGCYKEWDLEEKKLKRSGTSKVALKRLETIEGDNKTWLEEALYISNKWGSIVQCYGFTKDPTDDKFMLVMNYMDTDLRRYLQKNPLSRVHEENSVHKNLHSGNVLYLKNKNDWYISDVEFYGPANKPLNSVYGNLSYMAPEVIYKSEYSFKSDIYSVAILMWEVLSEQPPFLNHNNDQDLALNIVNGTRPKILPGTPEIFKKLMEECWDANPEKRPDIQTLWNKIEDINKSIHENNDNWKDVNIDINPNITELTYNNSKVYTFKDLPKPKNATKDYTEITTLVTTFSNVTGISAPVCGQQIVLDRKDTQS</sequence>
<dbReference type="AlphaFoldDB" id="A0A2N0PIB0"/>
<name>A0A2N0PIB0_9GLOM</name>
<gene>
    <name evidence="2" type="ORF">RhiirA5_419396</name>
</gene>
<dbReference type="Pfam" id="PF00069">
    <property type="entry name" value="Pkinase"/>
    <property type="match status" value="1"/>
</dbReference>
<reference evidence="2 3" key="2">
    <citation type="submission" date="2017-09" db="EMBL/GenBank/DDBJ databases">
        <title>Extensive intraspecific genome diversity in a model arbuscular mycorrhizal fungus.</title>
        <authorList>
            <person name="Chen E.C."/>
            <person name="Morin E."/>
            <person name="Beaudet D."/>
            <person name="Noel J."/>
            <person name="Ndikumana S."/>
            <person name="Charron P."/>
            <person name="St-Onge C."/>
            <person name="Giorgi J."/>
            <person name="Grigoriev I.V."/>
            <person name="Roux C."/>
            <person name="Martin F.M."/>
            <person name="Corradi N."/>
        </authorList>
    </citation>
    <scope>NUCLEOTIDE SEQUENCE [LARGE SCALE GENOMIC DNA]</scope>
    <source>
        <strain evidence="2 3">A5</strain>
    </source>
</reference>
<evidence type="ECO:0000313" key="2">
    <source>
        <dbReference type="EMBL" id="PKC06570.1"/>
    </source>
</evidence>
<dbReference type="PROSITE" id="PS50011">
    <property type="entry name" value="PROTEIN_KINASE_DOM"/>
    <property type="match status" value="1"/>
</dbReference>
<dbReference type="GO" id="GO:0005524">
    <property type="term" value="F:ATP binding"/>
    <property type="evidence" value="ECO:0007669"/>
    <property type="project" value="InterPro"/>
</dbReference>
<reference evidence="2 3" key="1">
    <citation type="submission" date="2016-04" db="EMBL/GenBank/DDBJ databases">
        <title>Genome analyses suggest a sexual origin of heterokaryosis in a supposedly ancient asexual fungus.</title>
        <authorList>
            <person name="Ropars J."/>
            <person name="Sedzielewska K."/>
            <person name="Noel J."/>
            <person name="Charron P."/>
            <person name="Farinelli L."/>
            <person name="Marton T."/>
            <person name="Kruger M."/>
            <person name="Pelin A."/>
            <person name="Brachmann A."/>
            <person name="Corradi N."/>
        </authorList>
    </citation>
    <scope>NUCLEOTIDE SEQUENCE [LARGE SCALE GENOMIC DNA]</scope>
    <source>
        <strain evidence="2 3">A5</strain>
    </source>
</reference>
<accession>A0A2N0PIB0</accession>
<dbReference type="Gene3D" id="1.10.510.10">
    <property type="entry name" value="Transferase(Phosphotransferase) domain 1"/>
    <property type="match status" value="1"/>
</dbReference>
<protein>
    <submittedName>
        <fullName evidence="2">Kinase-like protein</fullName>
    </submittedName>
</protein>
<dbReference type="EMBL" id="LLXJ01000742">
    <property type="protein sequence ID" value="PKC06570.1"/>
    <property type="molecule type" value="Genomic_DNA"/>
</dbReference>
<keyword evidence="2" id="KW-0808">Transferase</keyword>
<dbReference type="PANTHER" id="PTHR44329">
    <property type="entry name" value="SERINE/THREONINE-PROTEIN KINASE TNNI3K-RELATED"/>
    <property type="match status" value="1"/>
</dbReference>
<organism evidence="2 3">
    <name type="scientific">Rhizophagus irregularis</name>
    <dbReference type="NCBI Taxonomy" id="588596"/>
    <lineage>
        <taxon>Eukaryota</taxon>
        <taxon>Fungi</taxon>
        <taxon>Fungi incertae sedis</taxon>
        <taxon>Mucoromycota</taxon>
        <taxon>Glomeromycotina</taxon>
        <taxon>Glomeromycetes</taxon>
        <taxon>Glomerales</taxon>
        <taxon>Glomeraceae</taxon>
        <taxon>Rhizophagus</taxon>
    </lineage>
</organism>
<dbReference type="InterPro" id="IPR000719">
    <property type="entry name" value="Prot_kinase_dom"/>
</dbReference>